<keyword evidence="6" id="KW-0479">Metal-binding</keyword>
<comment type="cofactor">
    <cofactor evidence="2">
        <name>[4Fe-4S] cluster</name>
        <dbReference type="ChEBI" id="CHEBI:49883"/>
    </cofactor>
</comment>
<comment type="cofactor">
    <cofactor evidence="1">
        <name>FMN</name>
        <dbReference type="ChEBI" id="CHEBI:58210"/>
    </cofactor>
</comment>
<evidence type="ECO:0000256" key="3">
    <source>
        <dbReference type="ARBA" id="ARBA00011048"/>
    </source>
</evidence>
<keyword evidence="8" id="KW-0408">Iron</keyword>
<evidence type="ECO:0000256" key="1">
    <source>
        <dbReference type="ARBA" id="ARBA00001917"/>
    </source>
</evidence>
<dbReference type="Pfam" id="PF00724">
    <property type="entry name" value="Oxidored_FMN"/>
    <property type="match status" value="1"/>
</dbReference>
<evidence type="ECO:0000259" key="11">
    <source>
        <dbReference type="Pfam" id="PF07992"/>
    </source>
</evidence>
<dbReference type="RefSeq" id="WP_004829259.1">
    <property type="nucleotide sequence ID" value="NZ_JRMW01000019.1"/>
</dbReference>
<name>A0A095X5M5_9FIRM</name>
<organism evidence="12 13">
    <name type="scientific">Anaerococcus lactolyticus S7-1-13</name>
    <dbReference type="NCBI Taxonomy" id="1284686"/>
    <lineage>
        <taxon>Bacteria</taxon>
        <taxon>Bacillati</taxon>
        <taxon>Bacillota</taxon>
        <taxon>Tissierellia</taxon>
        <taxon>Tissierellales</taxon>
        <taxon>Peptoniphilaceae</taxon>
        <taxon>Anaerococcus</taxon>
    </lineage>
</organism>
<keyword evidence="9" id="KW-0411">Iron-sulfur</keyword>
<dbReference type="InterPro" id="IPR036188">
    <property type="entry name" value="FAD/NAD-bd_sf"/>
</dbReference>
<dbReference type="Gene3D" id="3.50.50.60">
    <property type="entry name" value="FAD/NAD(P)-binding domain"/>
    <property type="match status" value="1"/>
</dbReference>
<evidence type="ECO:0000256" key="9">
    <source>
        <dbReference type="ARBA" id="ARBA00023014"/>
    </source>
</evidence>
<dbReference type="CDD" id="cd02803">
    <property type="entry name" value="OYE_like_FMN_family"/>
    <property type="match status" value="1"/>
</dbReference>
<dbReference type="eggNOG" id="COG1902">
    <property type="taxonomic scope" value="Bacteria"/>
</dbReference>
<dbReference type="AlphaFoldDB" id="A0A095X5M5"/>
<dbReference type="PANTHER" id="PTHR42917">
    <property type="entry name" value="2,4-DIENOYL-COA REDUCTASE"/>
    <property type="match status" value="1"/>
</dbReference>
<comment type="caution">
    <text evidence="12">The sequence shown here is derived from an EMBL/GenBank/DDBJ whole genome shotgun (WGS) entry which is preliminary data.</text>
</comment>
<dbReference type="Pfam" id="PF07992">
    <property type="entry name" value="Pyr_redox_2"/>
    <property type="match status" value="1"/>
</dbReference>
<dbReference type="InterPro" id="IPR001155">
    <property type="entry name" value="OxRdtase_FMN_N"/>
</dbReference>
<evidence type="ECO:0000313" key="13">
    <source>
        <dbReference type="Proteomes" id="UP000029579"/>
    </source>
</evidence>
<gene>
    <name evidence="12" type="ORF">HMPREF1630_01685</name>
</gene>
<evidence type="ECO:0000256" key="2">
    <source>
        <dbReference type="ARBA" id="ARBA00001966"/>
    </source>
</evidence>
<evidence type="ECO:0000313" key="12">
    <source>
        <dbReference type="EMBL" id="KGF05143.1"/>
    </source>
</evidence>
<dbReference type="GO" id="GO:0046872">
    <property type="term" value="F:metal ion binding"/>
    <property type="evidence" value="ECO:0007669"/>
    <property type="project" value="UniProtKB-KW"/>
</dbReference>
<feature type="domain" description="NADH:flavin oxidoreductase/NADH oxidase N-terminal" evidence="10">
    <location>
        <begin position="10"/>
        <end position="336"/>
    </location>
</feature>
<keyword evidence="4" id="KW-0285">Flavoprotein</keyword>
<evidence type="ECO:0000256" key="5">
    <source>
        <dbReference type="ARBA" id="ARBA00022643"/>
    </source>
</evidence>
<dbReference type="Proteomes" id="UP000029579">
    <property type="component" value="Unassembled WGS sequence"/>
</dbReference>
<sequence>MSKLYPNFLSPAKIGKVELKNRCIMPPMGTHRVGSDLKVNQVIIDYHKRRAEGGCALNVVEVACVHPSGVTGADLGIFDDSFIPSLRELVDGIHQAGGKAAIQLWHGGRQIFTKGQPWSSTDIPCPKLQIPPHKMTTEEVYEMIEAFGDAAVRAEKAGFDVIGVHAAHGYLIDQFVNEYSNNRDDEFGGSFENRVRFGVEVIKNIKKKLKKDTPILVRMNAEEGVEEGGLKLDEGIKVAIAYEKAGADALDISQGCNSAMAISTPPYFLKTAFNEDNCREIKKHVSIPVICPGRIISPEIAEEVISSGAADFVDVGRAQLADPDFVKKAEEGRADEITLCVGCTQACFSRIMKGDVSCIFNPQTGHEIDRKIEATTNPKKILVIGGGPAGLEASRVAALRGHKVILFEKTRRLGGQYILAGAAPHKSILADAVSQMGVKAASAGVDIRLATEANPENIKEINPDEIIVCAGSSPFIPPVAGMDKLKTYVAHDILDFKDFVKEEKIAVIGGGLVGQEIAEVLAENGKDVFIVEMLDDVIGVIDILIRKHTVDTFNRLNIDLLTSTALKEIVEDGIIVSQKGEERKLDADAVVFAVGSRANKDVVDMVDKLNIPYHVAGDAVKASKILDAIWPANEIARTI</sequence>
<evidence type="ECO:0000256" key="8">
    <source>
        <dbReference type="ARBA" id="ARBA00023004"/>
    </source>
</evidence>
<protein>
    <recommendedName>
        <fullName evidence="14">NADH oxidase</fullName>
    </recommendedName>
</protein>
<evidence type="ECO:0000256" key="7">
    <source>
        <dbReference type="ARBA" id="ARBA00023002"/>
    </source>
</evidence>
<dbReference type="Gene3D" id="3.20.20.70">
    <property type="entry name" value="Aldolase class I"/>
    <property type="match status" value="1"/>
</dbReference>
<keyword evidence="7" id="KW-0560">Oxidoreductase</keyword>
<dbReference type="GO" id="GO:0016491">
    <property type="term" value="F:oxidoreductase activity"/>
    <property type="evidence" value="ECO:0007669"/>
    <property type="project" value="UniProtKB-KW"/>
</dbReference>
<evidence type="ECO:0000259" key="10">
    <source>
        <dbReference type="Pfam" id="PF00724"/>
    </source>
</evidence>
<feature type="domain" description="FAD/NAD(P)-binding" evidence="11">
    <location>
        <begin position="380"/>
        <end position="607"/>
    </location>
</feature>
<dbReference type="InterPro" id="IPR023753">
    <property type="entry name" value="FAD/NAD-binding_dom"/>
</dbReference>
<evidence type="ECO:0000256" key="4">
    <source>
        <dbReference type="ARBA" id="ARBA00022630"/>
    </source>
</evidence>
<accession>A0A095X5M5</accession>
<dbReference type="PANTHER" id="PTHR42917:SF2">
    <property type="entry name" value="2,4-DIENOYL-COA REDUCTASE [(2E)-ENOYL-COA-PRODUCING]"/>
    <property type="match status" value="1"/>
</dbReference>
<proteinExistence type="inferred from homology"/>
<dbReference type="PRINTS" id="PR00368">
    <property type="entry name" value="FADPNR"/>
</dbReference>
<evidence type="ECO:0000256" key="6">
    <source>
        <dbReference type="ARBA" id="ARBA00022723"/>
    </source>
</evidence>
<dbReference type="Gene3D" id="3.40.50.720">
    <property type="entry name" value="NAD(P)-binding Rossmann-like Domain"/>
    <property type="match status" value="1"/>
</dbReference>
<dbReference type="PRINTS" id="PR00469">
    <property type="entry name" value="PNDRDTASEII"/>
</dbReference>
<dbReference type="OrthoDB" id="9772736at2"/>
<evidence type="ECO:0008006" key="14">
    <source>
        <dbReference type="Google" id="ProtNLM"/>
    </source>
</evidence>
<dbReference type="InterPro" id="IPR013785">
    <property type="entry name" value="Aldolase_TIM"/>
</dbReference>
<dbReference type="GO" id="GO:0010181">
    <property type="term" value="F:FMN binding"/>
    <property type="evidence" value="ECO:0007669"/>
    <property type="project" value="InterPro"/>
</dbReference>
<comment type="similarity">
    <text evidence="3">In the N-terminal section; belongs to the NADH:flavin oxidoreductase/NADH oxidase family.</text>
</comment>
<dbReference type="eggNOG" id="COG0446">
    <property type="taxonomic scope" value="Bacteria"/>
</dbReference>
<dbReference type="InterPro" id="IPR051793">
    <property type="entry name" value="NADH:flavin_oxidoreductase"/>
</dbReference>
<dbReference type="SUPFAM" id="SSF51905">
    <property type="entry name" value="FAD/NAD(P)-binding domain"/>
    <property type="match status" value="1"/>
</dbReference>
<dbReference type="SUPFAM" id="SSF51395">
    <property type="entry name" value="FMN-linked oxidoreductases"/>
    <property type="match status" value="1"/>
</dbReference>
<dbReference type="EMBL" id="JRMW01000019">
    <property type="protein sequence ID" value="KGF05143.1"/>
    <property type="molecule type" value="Genomic_DNA"/>
</dbReference>
<dbReference type="GO" id="GO:0051536">
    <property type="term" value="F:iron-sulfur cluster binding"/>
    <property type="evidence" value="ECO:0007669"/>
    <property type="project" value="UniProtKB-KW"/>
</dbReference>
<reference evidence="12 13" key="1">
    <citation type="submission" date="2014-07" db="EMBL/GenBank/DDBJ databases">
        <authorList>
            <person name="McCorrison J."/>
            <person name="Sanka R."/>
            <person name="Torralba M."/>
            <person name="Gillis M."/>
            <person name="Haft D.H."/>
            <person name="Methe B."/>
            <person name="Sutton G."/>
            <person name="Nelson K.E."/>
        </authorList>
    </citation>
    <scope>NUCLEOTIDE SEQUENCE [LARGE SCALE GENOMIC DNA]</scope>
    <source>
        <strain evidence="12 13">S7-1-13</strain>
    </source>
</reference>
<keyword evidence="5" id="KW-0288">FMN</keyword>